<gene>
    <name evidence="1" type="ORF">BWGO95_01495</name>
</gene>
<dbReference type="Proteomes" id="UP000195696">
    <property type="component" value="Unassembled WGS sequence"/>
</dbReference>
<reference evidence="1 2" key="1">
    <citation type="submission" date="2016-08" db="EMBL/GenBank/DDBJ databases">
        <authorList>
            <person name="Seilhamer J.J."/>
        </authorList>
    </citation>
    <scope>NUCLEOTIDE SEQUENCE [LARGE SCALE GENOMIC DNA]</scope>
    <source>
        <strain evidence="1 2">SDA_GO95</strain>
    </source>
</reference>
<evidence type="ECO:0000313" key="1">
    <source>
        <dbReference type="EMBL" id="SCB67372.1"/>
    </source>
</evidence>
<dbReference type="EMBL" id="FMAK01000026">
    <property type="protein sequence ID" value="SCB67372.1"/>
    <property type="molecule type" value="Genomic_DNA"/>
</dbReference>
<dbReference type="AlphaFoldDB" id="A0A1G4ENJ5"/>
<sequence>MKVDPKLPNVDERNRRYAKYLLAVHCSYNDISLRELCSKADIPVRQLYRMFAGETSYRSEFSICQSLIRELPWAPVSEETIDRTLKVFDLLPIVIAEDSALPEGDIELGANGKLKIDGKVIRKVGDSNE</sequence>
<organism evidence="1 2">
    <name type="scientific">Bacillus mycoides</name>
    <dbReference type="NCBI Taxonomy" id="1405"/>
    <lineage>
        <taxon>Bacteria</taxon>
        <taxon>Bacillati</taxon>
        <taxon>Bacillota</taxon>
        <taxon>Bacilli</taxon>
        <taxon>Bacillales</taxon>
        <taxon>Bacillaceae</taxon>
        <taxon>Bacillus</taxon>
        <taxon>Bacillus cereus group</taxon>
    </lineage>
</organism>
<evidence type="ECO:0000313" key="2">
    <source>
        <dbReference type="Proteomes" id="UP000195696"/>
    </source>
</evidence>
<dbReference type="RefSeq" id="WP_088098883.1">
    <property type="nucleotide sequence ID" value="NZ_FMAK01000026.1"/>
</dbReference>
<name>A0A1G4ENJ5_BACMY</name>
<protein>
    <submittedName>
        <fullName evidence="1">Uncharacterized protein</fullName>
    </submittedName>
</protein>
<accession>A0A1G4ENJ5</accession>
<proteinExistence type="predicted"/>